<dbReference type="Proteomes" id="UP000315295">
    <property type="component" value="Unassembled WGS sequence"/>
</dbReference>
<dbReference type="AlphaFoldDB" id="A0A540KNJ6"/>
<keyword evidence="1" id="KW-0812">Transmembrane</keyword>
<dbReference type="InterPro" id="IPR015683">
    <property type="entry name" value="Ionotropic_Glu_rcpt"/>
</dbReference>
<protein>
    <submittedName>
        <fullName evidence="2">Uncharacterized protein</fullName>
    </submittedName>
</protein>
<accession>A0A540KNJ6</accession>
<feature type="transmembrane region" description="Helical" evidence="1">
    <location>
        <begin position="158"/>
        <end position="175"/>
    </location>
</feature>
<evidence type="ECO:0000313" key="3">
    <source>
        <dbReference type="Proteomes" id="UP000315295"/>
    </source>
</evidence>
<dbReference type="Gene3D" id="3.40.190.10">
    <property type="entry name" value="Periplasmic binding protein-like II"/>
    <property type="match status" value="1"/>
</dbReference>
<evidence type="ECO:0000256" key="1">
    <source>
        <dbReference type="SAM" id="Phobius"/>
    </source>
</evidence>
<organism evidence="2 3">
    <name type="scientific">Malus baccata</name>
    <name type="common">Siberian crab apple</name>
    <name type="synonym">Pyrus baccata</name>
    <dbReference type="NCBI Taxonomy" id="106549"/>
    <lineage>
        <taxon>Eukaryota</taxon>
        <taxon>Viridiplantae</taxon>
        <taxon>Streptophyta</taxon>
        <taxon>Embryophyta</taxon>
        <taxon>Tracheophyta</taxon>
        <taxon>Spermatophyta</taxon>
        <taxon>Magnoliopsida</taxon>
        <taxon>eudicotyledons</taxon>
        <taxon>Gunneridae</taxon>
        <taxon>Pentapetalae</taxon>
        <taxon>rosids</taxon>
        <taxon>fabids</taxon>
        <taxon>Rosales</taxon>
        <taxon>Rosaceae</taxon>
        <taxon>Amygdaloideae</taxon>
        <taxon>Maleae</taxon>
        <taxon>Malus</taxon>
    </lineage>
</organism>
<gene>
    <name evidence="2" type="ORF">C1H46_038701</name>
</gene>
<proteinExistence type="predicted"/>
<keyword evidence="3" id="KW-1185">Reference proteome</keyword>
<name>A0A540KNJ6_MALBA</name>
<feature type="transmembrane region" description="Helical" evidence="1">
    <location>
        <begin position="119"/>
        <end position="137"/>
    </location>
</feature>
<sequence length="233" mass="25673">MNISFAMRVKSQNTTIPVNVGVVFVHVADATIATVFWTPRCGLAKGLNSTSKSNNDFVGQVFLGDYDALAAAPTIRANRSLYVDFTMPYTESGVAMVVRTKDYTSKNAWVFLKPLSWDLWPICLCFFLWTGFAVSVLEHRINEEFRGPPSDQVGTIRFSGPILIAGVASSLALIISAASFFYRYGYVLMTRVALVWRRIRDMFGKKNSGLDAVESLPAAPASQAPQAIQITQI</sequence>
<keyword evidence="1" id="KW-0472">Membrane</keyword>
<dbReference type="EMBL" id="VIEB01001073">
    <property type="protein sequence ID" value="TQD75804.1"/>
    <property type="molecule type" value="Genomic_DNA"/>
</dbReference>
<keyword evidence="1" id="KW-1133">Transmembrane helix</keyword>
<comment type="caution">
    <text evidence="2">The sequence shown here is derived from an EMBL/GenBank/DDBJ whole genome shotgun (WGS) entry which is preliminary data.</text>
</comment>
<dbReference type="SUPFAM" id="SSF53850">
    <property type="entry name" value="Periplasmic binding protein-like II"/>
    <property type="match status" value="1"/>
</dbReference>
<dbReference type="Gene3D" id="1.10.287.70">
    <property type="match status" value="1"/>
</dbReference>
<dbReference type="PANTHER" id="PTHR18966">
    <property type="entry name" value="IONOTROPIC GLUTAMATE RECEPTOR"/>
    <property type="match status" value="1"/>
</dbReference>
<evidence type="ECO:0000313" key="2">
    <source>
        <dbReference type="EMBL" id="TQD75804.1"/>
    </source>
</evidence>
<reference evidence="2 3" key="1">
    <citation type="journal article" date="2019" name="G3 (Bethesda)">
        <title>Sequencing of a Wild Apple (Malus baccata) Genome Unravels the Differences Between Cultivated and Wild Apple Species Regarding Disease Resistance and Cold Tolerance.</title>
        <authorList>
            <person name="Chen X."/>
        </authorList>
    </citation>
    <scope>NUCLEOTIDE SEQUENCE [LARGE SCALE GENOMIC DNA]</scope>
    <source>
        <strain evidence="3">cv. Shandingzi</strain>
        <tissue evidence="2">Leaves</tissue>
    </source>
</reference>